<sequence>MPSDTFVGDSSGAQGESGSGEVVGDKGKGKQIEDEDEDAEIEFEKDDEGIKYATHEGFKFDASFINWINDPSTWK</sequence>
<dbReference type="Proteomes" id="UP001056120">
    <property type="component" value="Linkage Group LG14"/>
</dbReference>
<comment type="caution">
    <text evidence="1">The sequence shown here is derived from an EMBL/GenBank/DDBJ whole genome shotgun (WGS) entry which is preliminary data.</text>
</comment>
<accession>A0ACB9GMP2</accession>
<reference evidence="1 2" key="2">
    <citation type="journal article" date="2022" name="Mol. Ecol. Resour.">
        <title>The genomes of chicory, endive, great burdock and yacon provide insights into Asteraceae paleo-polyploidization history and plant inulin production.</title>
        <authorList>
            <person name="Fan W."/>
            <person name="Wang S."/>
            <person name="Wang H."/>
            <person name="Wang A."/>
            <person name="Jiang F."/>
            <person name="Liu H."/>
            <person name="Zhao H."/>
            <person name="Xu D."/>
            <person name="Zhang Y."/>
        </authorList>
    </citation>
    <scope>NUCLEOTIDE SEQUENCE [LARGE SCALE GENOMIC DNA]</scope>
    <source>
        <strain evidence="2">cv. Yunnan</strain>
        <tissue evidence="1">Leaves</tissue>
    </source>
</reference>
<dbReference type="EMBL" id="CM042031">
    <property type="protein sequence ID" value="KAI3784360.1"/>
    <property type="molecule type" value="Genomic_DNA"/>
</dbReference>
<protein>
    <submittedName>
        <fullName evidence="1">Uncharacterized protein</fullName>
    </submittedName>
</protein>
<gene>
    <name evidence="1" type="ORF">L1987_43459</name>
</gene>
<keyword evidence="2" id="KW-1185">Reference proteome</keyword>
<evidence type="ECO:0000313" key="1">
    <source>
        <dbReference type="EMBL" id="KAI3784360.1"/>
    </source>
</evidence>
<organism evidence="1 2">
    <name type="scientific">Smallanthus sonchifolius</name>
    <dbReference type="NCBI Taxonomy" id="185202"/>
    <lineage>
        <taxon>Eukaryota</taxon>
        <taxon>Viridiplantae</taxon>
        <taxon>Streptophyta</taxon>
        <taxon>Embryophyta</taxon>
        <taxon>Tracheophyta</taxon>
        <taxon>Spermatophyta</taxon>
        <taxon>Magnoliopsida</taxon>
        <taxon>eudicotyledons</taxon>
        <taxon>Gunneridae</taxon>
        <taxon>Pentapetalae</taxon>
        <taxon>asterids</taxon>
        <taxon>campanulids</taxon>
        <taxon>Asterales</taxon>
        <taxon>Asteraceae</taxon>
        <taxon>Asteroideae</taxon>
        <taxon>Heliantheae alliance</taxon>
        <taxon>Millerieae</taxon>
        <taxon>Smallanthus</taxon>
    </lineage>
</organism>
<name>A0ACB9GMP2_9ASTR</name>
<proteinExistence type="predicted"/>
<evidence type="ECO:0000313" key="2">
    <source>
        <dbReference type="Proteomes" id="UP001056120"/>
    </source>
</evidence>
<reference evidence="2" key="1">
    <citation type="journal article" date="2022" name="Mol. Ecol. Resour.">
        <title>The genomes of chicory, endive, great burdock and yacon provide insights into Asteraceae palaeo-polyploidization history and plant inulin production.</title>
        <authorList>
            <person name="Fan W."/>
            <person name="Wang S."/>
            <person name="Wang H."/>
            <person name="Wang A."/>
            <person name="Jiang F."/>
            <person name="Liu H."/>
            <person name="Zhao H."/>
            <person name="Xu D."/>
            <person name="Zhang Y."/>
        </authorList>
    </citation>
    <scope>NUCLEOTIDE SEQUENCE [LARGE SCALE GENOMIC DNA]</scope>
    <source>
        <strain evidence="2">cv. Yunnan</strain>
    </source>
</reference>